<dbReference type="Proteomes" id="UP000178666">
    <property type="component" value="Chromosome"/>
</dbReference>
<dbReference type="KEGG" id="aaci:ASQ49_07705"/>
<sequence>MDWAESGAWYVGVAWAIALATLIALLVTALVQWWRRPRVKWSLRGAAMLEPAPAPAPGVDGWVDPGRGPGGLGVLADLELANVGTGSAFGVETVRCLGGDEQPFTVFEATELAPGQAVRISLRVPDEEHWEDCWIRPQTRINRHRFETGRRRFQRIPVAQTLADTDDPEATHVRM</sequence>
<dbReference type="OrthoDB" id="9944354at2"/>
<dbReference type="RefSeq" id="WP_028700915.1">
    <property type="nucleotide sequence ID" value="NZ_CP013126.1"/>
</dbReference>
<evidence type="ECO:0000313" key="4">
    <source>
        <dbReference type="Proteomes" id="UP000075221"/>
    </source>
</evidence>
<evidence type="ECO:0000256" key="1">
    <source>
        <dbReference type="SAM" id="Phobius"/>
    </source>
</evidence>
<accession>A0A142KGS6</accession>
<name>A0A142KGS6_9ACTN</name>
<protein>
    <submittedName>
        <fullName evidence="2">Uncharacterized protein</fullName>
    </submittedName>
</protein>
<dbReference type="GeneID" id="88084900"/>
<evidence type="ECO:0000313" key="2">
    <source>
        <dbReference type="EMBL" id="AMS05314.1"/>
    </source>
</evidence>
<dbReference type="Proteomes" id="UP000075221">
    <property type="component" value="Chromosome"/>
</dbReference>
<proteinExistence type="predicted"/>
<gene>
    <name evidence="3" type="ORF">A8L58_08890</name>
    <name evidence="2" type="ORF">AXH35_07435</name>
</gene>
<feature type="transmembrane region" description="Helical" evidence="1">
    <location>
        <begin position="12"/>
        <end position="34"/>
    </location>
</feature>
<reference evidence="2 4" key="2">
    <citation type="submission" date="2016-02" db="EMBL/GenBank/DDBJ databases">
        <title>Complete Genome Sequence of Propionibacterium acidipropionici ATCC 55737.</title>
        <authorList>
            <person name="Luna Flores C.H."/>
            <person name="Nielsen L.K."/>
            <person name="Marcellin E."/>
        </authorList>
    </citation>
    <scope>NUCLEOTIDE SEQUENCE [LARGE SCALE GENOMIC DNA]</scope>
    <source>
        <strain evidence="2 4">ATCC 55737</strain>
    </source>
</reference>
<keyword evidence="1" id="KW-1133">Transmembrane helix</keyword>
<keyword evidence="1" id="KW-0472">Membrane</keyword>
<keyword evidence="5" id="KW-1185">Reference proteome</keyword>
<evidence type="ECO:0000313" key="5">
    <source>
        <dbReference type="Proteomes" id="UP000178666"/>
    </source>
</evidence>
<organism evidence="2 4">
    <name type="scientific">Acidipropionibacterium acidipropionici</name>
    <dbReference type="NCBI Taxonomy" id="1748"/>
    <lineage>
        <taxon>Bacteria</taxon>
        <taxon>Bacillati</taxon>
        <taxon>Actinomycetota</taxon>
        <taxon>Actinomycetes</taxon>
        <taxon>Propionibacteriales</taxon>
        <taxon>Propionibacteriaceae</taxon>
        <taxon>Acidipropionibacterium</taxon>
    </lineage>
</organism>
<dbReference type="AlphaFoldDB" id="A0A142KGS6"/>
<keyword evidence="1" id="KW-0812">Transmembrane</keyword>
<dbReference type="EMBL" id="CP015970">
    <property type="protein sequence ID" value="AOZ46793.1"/>
    <property type="molecule type" value="Genomic_DNA"/>
</dbReference>
<evidence type="ECO:0000313" key="3">
    <source>
        <dbReference type="EMBL" id="AOZ46793.1"/>
    </source>
</evidence>
<reference evidence="3 5" key="1">
    <citation type="journal article" date="2016" name="Plant Dis.">
        <title>Improved production of propionic acid using genome shuffling.</title>
        <authorList>
            <person name="Luna-Flores C.H."/>
            <person name="Palfreyman R.W."/>
            <person name="Kromer J.O."/>
            <person name="Nielsen L.K."/>
            <person name="Marcellin E."/>
        </authorList>
    </citation>
    <scope>NUCLEOTIDE SEQUENCE [LARGE SCALE GENOMIC DNA]</scope>
    <source>
        <strain evidence="3 5">F3E8</strain>
    </source>
</reference>
<dbReference type="EMBL" id="CP014352">
    <property type="protein sequence ID" value="AMS05314.1"/>
    <property type="molecule type" value="Genomic_DNA"/>
</dbReference>